<gene>
    <name evidence="1" type="ORF">NUW58_g8488</name>
</gene>
<protein>
    <submittedName>
        <fullName evidence="1">Uncharacterized protein</fullName>
    </submittedName>
</protein>
<evidence type="ECO:0000313" key="1">
    <source>
        <dbReference type="EMBL" id="KAJ2974979.1"/>
    </source>
</evidence>
<sequence length="246" mass="27460">MSRALFFLIENLLWDYAESRLSKKSIERYRPFPLPSEEERVYNSSDVSIIVPTVGFDPQSFSRALISWLANQPAEIIVVTVGRDYPQAKALLNSDAIQEANKGTEITLLSIIRPNKRRQLIEGVSASTGRIVAFVDDDAFWNPDTLLNLLAPFQVPDIGLVGGPIESYLPEDRQNPAVITAYEVALLRRQNADGWADEARVRTLMTDATKSATASSRLASRSKWFSFPAYAMSFTIAARSRTARSE</sequence>
<evidence type="ECO:0000313" key="2">
    <source>
        <dbReference type="Proteomes" id="UP001143856"/>
    </source>
</evidence>
<dbReference type="Proteomes" id="UP001143856">
    <property type="component" value="Unassembled WGS sequence"/>
</dbReference>
<accession>A0ACC1N950</accession>
<keyword evidence="2" id="KW-1185">Reference proteome</keyword>
<name>A0ACC1N950_9PEZI</name>
<dbReference type="EMBL" id="JAPDGR010002614">
    <property type="protein sequence ID" value="KAJ2974979.1"/>
    <property type="molecule type" value="Genomic_DNA"/>
</dbReference>
<comment type="caution">
    <text evidence="1">The sequence shown here is derived from an EMBL/GenBank/DDBJ whole genome shotgun (WGS) entry which is preliminary data.</text>
</comment>
<organism evidence="1 2">
    <name type="scientific">Xylaria curta</name>
    <dbReference type="NCBI Taxonomy" id="42375"/>
    <lineage>
        <taxon>Eukaryota</taxon>
        <taxon>Fungi</taxon>
        <taxon>Dikarya</taxon>
        <taxon>Ascomycota</taxon>
        <taxon>Pezizomycotina</taxon>
        <taxon>Sordariomycetes</taxon>
        <taxon>Xylariomycetidae</taxon>
        <taxon>Xylariales</taxon>
        <taxon>Xylariaceae</taxon>
        <taxon>Xylaria</taxon>
    </lineage>
</organism>
<reference evidence="1" key="1">
    <citation type="submission" date="2022-10" db="EMBL/GenBank/DDBJ databases">
        <title>Genome Sequence of Xylaria curta.</title>
        <authorList>
            <person name="Buettner E."/>
        </authorList>
    </citation>
    <scope>NUCLEOTIDE SEQUENCE</scope>
    <source>
        <strain evidence="1">Babe10</strain>
    </source>
</reference>
<proteinExistence type="predicted"/>